<name>G9P1W4_HYPAI</name>
<dbReference type="Proteomes" id="UP000005426">
    <property type="component" value="Unassembled WGS sequence"/>
</dbReference>
<evidence type="ECO:0000313" key="1">
    <source>
        <dbReference type="EMBL" id="EHK43391.1"/>
    </source>
</evidence>
<dbReference type="CDD" id="cd09917">
    <property type="entry name" value="F-box_SF"/>
    <property type="match status" value="1"/>
</dbReference>
<dbReference type="InterPro" id="IPR036047">
    <property type="entry name" value="F-box-like_dom_sf"/>
</dbReference>
<dbReference type="HOGENOM" id="CLU_058270_0_0_1"/>
<protein>
    <recommendedName>
        <fullName evidence="3">F-box domain-containing protein</fullName>
    </recommendedName>
</protein>
<gene>
    <name evidence="1" type="ORF">TRIATDRAFT_35020</name>
</gene>
<evidence type="ECO:0000313" key="2">
    <source>
        <dbReference type="Proteomes" id="UP000005426"/>
    </source>
</evidence>
<dbReference type="OMA" id="HMTHARI"/>
<sequence length="332" mass="38536">MTIIQFLTRLIRGKPQTNSLILQLPVEIIVKILALLPFHSQLLVYQTCRPLRVITYEYFLTGKGNVTDLARATREDKLLYLTPLARSLPDRWVCVNCCKLHQIDKWDTPLHDTFCYLFCQDGMDTTEGYRVSRVGWPHYYPNHRHVELTLKYTRMEDIKRRHQKYLRRLLTPHHGPIMGYFDVAKGISGRISVYPKVVNERYLLLSIFTYVEGETKVSRQSIKFLEICSHISDQEICNIAYGWEKNINEAFETALSANNTQKFFSCGLCGTDYSIQASPERFVICVWQDFGPEGTIHDVDWRAMVCENGLVHHEPGSVRKLYGPHVHSGETY</sequence>
<organism evidence="1 2">
    <name type="scientific">Hypocrea atroviridis (strain ATCC 20476 / IMI 206040)</name>
    <name type="common">Trichoderma atroviride</name>
    <dbReference type="NCBI Taxonomy" id="452589"/>
    <lineage>
        <taxon>Eukaryota</taxon>
        <taxon>Fungi</taxon>
        <taxon>Dikarya</taxon>
        <taxon>Ascomycota</taxon>
        <taxon>Pezizomycotina</taxon>
        <taxon>Sordariomycetes</taxon>
        <taxon>Hypocreomycetidae</taxon>
        <taxon>Hypocreales</taxon>
        <taxon>Hypocreaceae</taxon>
        <taxon>Trichoderma</taxon>
    </lineage>
</organism>
<proteinExistence type="predicted"/>
<dbReference type="eggNOG" id="ENOG502R122">
    <property type="taxonomic scope" value="Eukaryota"/>
</dbReference>
<dbReference type="AlphaFoldDB" id="G9P1W4"/>
<reference evidence="1 2" key="1">
    <citation type="journal article" date="2011" name="Genome Biol.">
        <title>Comparative genome sequence analysis underscores mycoparasitism as the ancestral life style of Trichoderma.</title>
        <authorList>
            <person name="Kubicek C.P."/>
            <person name="Herrera-Estrella A."/>
            <person name="Seidl-Seiboth V."/>
            <person name="Martinez D.A."/>
            <person name="Druzhinina I.S."/>
            <person name="Thon M."/>
            <person name="Zeilinger S."/>
            <person name="Casas-Flores S."/>
            <person name="Horwitz B.A."/>
            <person name="Mukherjee P.K."/>
            <person name="Mukherjee M."/>
            <person name="Kredics L."/>
            <person name="Alcaraz L.D."/>
            <person name="Aerts A."/>
            <person name="Antal Z."/>
            <person name="Atanasova L."/>
            <person name="Cervantes-Badillo M.G."/>
            <person name="Challacombe J."/>
            <person name="Chertkov O."/>
            <person name="McCluskey K."/>
            <person name="Coulpier F."/>
            <person name="Deshpande N."/>
            <person name="von Doehren H."/>
            <person name="Ebbole D.J."/>
            <person name="Esquivel-Naranjo E.U."/>
            <person name="Fekete E."/>
            <person name="Flipphi M."/>
            <person name="Glaser F."/>
            <person name="Gomez-Rodriguez E.Y."/>
            <person name="Gruber S."/>
            <person name="Han C."/>
            <person name="Henrissat B."/>
            <person name="Hermosa R."/>
            <person name="Hernandez-Onate M."/>
            <person name="Karaffa L."/>
            <person name="Kosti I."/>
            <person name="Le Crom S."/>
            <person name="Lindquist E."/>
            <person name="Lucas S."/>
            <person name="Luebeck M."/>
            <person name="Luebeck P.S."/>
            <person name="Margeot A."/>
            <person name="Metz B."/>
            <person name="Misra M."/>
            <person name="Nevalainen H."/>
            <person name="Omann M."/>
            <person name="Packer N."/>
            <person name="Perrone G."/>
            <person name="Uresti-Rivera E.E."/>
            <person name="Salamov A."/>
            <person name="Schmoll M."/>
            <person name="Seiboth B."/>
            <person name="Shapiro H."/>
            <person name="Sukno S."/>
            <person name="Tamayo-Ramos J.A."/>
            <person name="Tisch D."/>
            <person name="Wiest A."/>
            <person name="Wilkinson H.H."/>
            <person name="Zhang M."/>
            <person name="Coutinho P.M."/>
            <person name="Kenerley C.M."/>
            <person name="Monte E."/>
            <person name="Baker S.E."/>
            <person name="Grigoriev I.V."/>
        </authorList>
    </citation>
    <scope>NUCLEOTIDE SEQUENCE [LARGE SCALE GENOMIC DNA]</scope>
    <source>
        <strain evidence="2">ATCC 20476 / IMI 206040</strain>
    </source>
</reference>
<dbReference type="OrthoDB" id="3766406at2759"/>
<comment type="caution">
    <text evidence="1">The sequence shown here is derived from an EMBL/GenBank/DDBJ whole genome shotgun (WGS) entry which is preliminary data.</text>
</comment>
<accession>G9P1W4</accession>
<keyword evidence="2" id="KW-1185">Reference proteome</keyword>
<dbReference type="EMBL" id="ABDG02000026">
    <property type="protein sequence ID" value="EHK43391.1"/>
    <property type="molecule type" value="Genomic_DNA"/>
</dbReference>
<evidence type="ECO:0008006" key="3">
    <source>
        <dbReference type="Google" id="ProtNLM"/>
    </source>
</evidence>
<dbReference type="SUPFAM" id="SSF81383">
    <property type="entry name" value="F-box domain"/>
    <property type="match status" value="1"/>
</dbReference>
<dbReference type="STRING" id="452589.G9P1W4"/>